<evidence type="ECO:0000256" key="1">
    <source>
        <dbReference type="ARBA" id="ARBA00022448"/>
    </source>
</evidence>
<dbReference type="RefSeq" id="WP_093213719.1">
    <property type="nucleotide sequence ID" value="NZ_FNFL01000003.1"/>
</dbReference>
<evidence type="ECO:0000256" key="7">
    <source>
        <dbReference type="ARBA" id="ARBA00023211"/>
    </source>
</evidence>
<feature type="transmembrane region" description="Helical" evidence="8">
    <location>
        <begin position="71"/>
        <end position="93"/>
    </location>
</feature>
<organism evidence="9 10">
    <name type="scientific">Sediminibacillus albus</name>
    <dbReference type="NCBI Taxonomy" id="407036"/>
    <lineage>
        <taxon>Bacteria</taxon>
        <taxon>Bacillati</taxon>
        <taxon>Bacillota</taxon>
        <taxon>Bacilli</taxon>
        <taxon>Bacillales</taxon>
        <taxon>Bacillaceae</taxon>
        <taxon>Sediminibacillus</taxon>
    </lineage>
</organism>
<evidence type="ECO:0000256" key="2">
    <source>
        <dbReference type="ARBA" id="ARBA00022475"/>
    </source>
</evidence>
<reference evidence="9 10" key="1">
    <citation type="submission" date="2016-10" db="EMBL/GenBank/DDBJ databases">
        <authorList>
            <person name="de Groot N.N."/>
        </authorList>
    </citation>
    <scope>NUCLEOTIDE SEQUENCE [LARGE SCALE GENOMIC DNA]</scope>
    <source>
        <strain evidence="9 10">CGMCC 1.6502</strain>
    </source>
</reference>
<dbReference type="PANTHER" id="PTHR35529">
    <property type="entry name" value="MANGANESE EFFLUX PUMP MNTP-RELATED"/>
    <property type="match status" value="1"/>
</dbReference>
<evidence type="ECO:0000313" key="9">
    <source>
        <dbReference type="EMBL" id="SDK15385.1"/>
    </source>
</evidence>
<dbReference type="OrthoDB" id="1679700at2"/>
<gene>
    <name evidence="8" type="primary">mntP</name>
    <name evidence="9" type="ORF">SAMN05216243_2066</name>
</gene>
<name>A0A1G8ZLW3_9BACI</name>
<comment type="similarity">
    <text evidence="8">Belongs to the MntP (TC 9.B.29) family.</text>
</comment>
<feature type="transmembrane region" description="Helical" evidence="8">
    <location>
        <begin position="40"/>
        <end position="65"/>
    </location>
</feature>
<keyword evidence="3 8" id="KW-0812">Transmembrane</keyword>
<keyword evidence="5 8" id="KW-0406">Ion transport</keyword>
<dbReference type="HAMAP" id="MF_01521">
    <property type="entry name" value="MntP_pump"/>
    <property type="match status" value="1"/>
</dbReference>
<accession>A0A1G8ZLW3</accession>
<feature type="transmembrane region" description="Helical" evidence="8">
    <location>
        <begin position="6"/>
        <end position="28"/>
    </location>
</feature>
<keyword evidence="10" id="KW-1185">Reference proteome</keyword>
<evidence type="ECO:0000256" key="8">
    <source>
        <dbReference type="HAMAP-Rule" id="MF_01521"/>
    </source>
</evidence>
<keyword evidence="7 8" id="KW-0464">Manganese</keyword>
<sequence length="184" mass="19440">MAGVNAGEYISLIFMAAALGMDAFSVGLGMGMQALRLKRIFIVGISVGIFHMLMPFIGIVVGKFISTKIEGFAILGGGLLLFALGMQMLLSSFNREHKKLISPIGIGLILFSLSVSLDSFSVGLSLGMSGVRTFLAIMLFGLFSAMLTWSGLLLGRKARGLMGVYSELLGGSILCAFGLKIIFG</sequence>
<dbReference type="EMBL" id="FNFL01000003">
    <property type="protein sequence ID" value="SDK15385.1"/>
    <property type="molecule type" value="Genomic_DNA"/>
</dbReference>
<protein>
    <recommendedName>
        <fullName evidence="8">Putative manganese efflux pump MntP</fullName>
    </recommendedName>
</protein>
<dbReference type="STRING" id="407036.SAMN05216243_2066"/>
<evidence type="ECO:0000256" key="5">
    <source>
        <dbReference type="ARBA" id="ARBA00023065"/>
    </source>
</evidence>
<dbReference type="InterPro" id="IPR003810">
    <property type="entry name" value="Mntp/YtaF"/>
</dbReference>
<evidence type="ECO:0000256" key="3">
    <source>
        <dbReference type="ARBA" id="ARBA00022692"/>
    </source>
</evidence>
<evidence type="ECO:0000256" key="6">
    <source>
        <dbReference type="ARBA" id="ARBA00023136"/>
    </source>
</evidence>
<dbReference type="GO" id="GO:0005384">
    <property type="term" value="F:manganese ion transmembrane transporter activity"/>
    <property type="evidence" value="ECO:0007669"/>
    <property type="project" value="UniProtKB-UniRule"/>
</dbReference>
<keyword evidence="2 8" id="KW-1003">Cell membrane</keyword>
<keyword evidence="6 8" id="KW-0472">Membrane</keyword>
<feature type="transmembrane region" description="Helical" evidence="8">
    <location>
        <begin position="162"/>
        <end position="183"/>
    </location>
</feature>
<dbReference type="Pfam" id="PF02659">
    <property type="entry name" value="Mntp"/>
    <property type="match status" value="1"/>
</dbReference>
<comment type="subcellular location">
    <subcellularLocation>
        <location evidence="8">Cell membrane</location>
        <topology evidence="8">Multi-pass membrane protein</topology>
    </subcellularLocation>
</comment>
<dbReference type="AlphaFoldDB" id="A0A1G8ZLW3"/>
<evidence type="ECO:0000313" key="10">
    <source>
        <dbReference type="Proteomes" id="UP000198694"/>
    </source>
</evidence>
<proteinExistence type="inferred from homology"/>
<keyword evidence="4 8" id="KW-1133">Transmembrane helix</keyword>
<dbReference type="GO" id="GO:0005886">
    <property type="term" value="C:plasma membrane"/>
    <property type="evidence" value="ECO:0007669"/>
    <property type="project" value="UniProtKB-SubCell"/>
</dbReference>
<keyword evidence="1 8" id="KW-0813">Transport</keyword>
<dbReference type="PANTHER" id="PTHR35529:SF1">
    <property type="entry name" value="MANGANESE EFFLUX PUMP MNTP-RELATED"/>
    <property type="match status" value="1"/>
</dbReference>
<feature type="transmembrane region" description="Helical" evidence="8">
    <location>
        <begin position="100"/>
        <end position="122"/>
    </location>
</feature>
<dbReference type="InterPro" id="IPR022929">
    <property type="entry name" value="Put_MntP"/>
</dbReference>
<evidence type="ECO:0000256" key="4">
    <source>
        <dbReference type="ARBA" id="ARBA00022989"/>
    </source>
</evidence>
<feature type="transmembrane region" description="Helical" evidence="8">
    <location>
        <begin position="134"/>
        <end position="155"/>
    </location>
</feature>
<dbReference type="Proteomes" id="UP000198694">
    <property type="component" value="Unassembled WGS sequence"/>
</dbReference>
<comment type="function">
    <text evidence="8">Probably functions as a manganese efflux pump.</text>
</comment>